<protein>
    <submittedName>
        <fullName evidence="2">BTB domain-containing protein</fullName>
    </submittedName>
</protein>
<dbReference type="WBParaSite" id="JU765_v2.g18337.t1">
    <property type="protein sequence ID" value="JU765_v2.g18337.t1"/>
    <property type="gene ID" value="JU765_v2.g18337"/>
</dbReference>
<name>A0AC34QQT5_9BILA</name>
<evidence type="ECO:0000313" key="1">
    <source>
        <dbReference type="Proteomes" id="UP000887576"/>
    </source>
</evidence>
<accession>A0AC34QQT5</accession>
<organism evidence="1 2">
    <name type="scientific">Panagrolaimus sp. JU765</name>
    <dbReference type="NCBI Taxonomy" id="591449"/>
    <lineage>
        <taxon>Eukaryota</taxon>
        <taxon>Metazoa</taxon>
        <taxon>Ecdysozoa</taxon>
        <taxon>Nematoda</taxon>
        <taxon>Chromadorea</taxon>
        <taxon>Rhabditida</taxon>
        <taxon>Tylenchina</taxon>
        <taxon>Panagrolaimomorpha</taxon>
        <taxon>Panagrolaimoidea</taxon>
        <taxon>Panagrolaimidae</taxon>
        <taxon>Panagrolaimus</taxon>
    </lineage>
</organism>
<dbReference type="Proteomes" id="UP000887576">
    <property type="component" value="Unplaced"/>
</dbReference>
<evidence type="ECO:0000313" key="2">
    <source>
        <dbReference type="WBParaSite" id="JU765_v2.g18337.t1"/>
    </source>
</evidence>
<reference evidence="2" key="1">
    <citation type="submission" date="2022-11" db="UniProtKB">
        <authorList>
            <consortium name="WormBaseParasite"/>
        </authorList>
    </citation>
    <scope>IDENTIFICATION</scope>
</reference>
<proteinExistence type="predicted"/>
<sequence length="277" mass="31854">MVAVIHNFGFVYYERDHNVLSFMVKVDDYEVNVNSSITEMKNWKISVDCPVPVSIIFTLNLPTRTLIYEKNILLPKFMDQVLCVGATHRGGIFGTFKVWRKVSLNPFHDGSLDINDFGNFLIIAENQEIKVSKDLLKIYSPVFAAMFETDCIEAKENKVEIKDFTLDVVKIVVKILYSGTIPSGSTFEMMQEVCRFADKYNMKIFWDILQQWFDDYLTFYNVCQVANVASTYNFPTVIDKCVSIFTDNLKDAHKLDDLDKLNSVELLICVLKKYGSS</sequence>